<dbReference type="NCBIfam" id="TIGR00338">
    <property type="entry name" value="serB"/>
    <property type="match status" value="1"/>
</dbReference>
<dbReference type="PANTHER" id="PTHR43344">
    <property type="entry name" value="PHOSPHOSERINE PHOSPHATASE"/>
    <property type="match status" value="1"/>
</dbReference>
<evidence type="ECO:0000256" key="8">
    <source>
        <dbReference type="ARBA" id="ARBA00022842"/>
    </source>
</evidence>
<dbReference type="InterPro" id="IPR036412">
    <property type="entry name" value="HAD-like_sf"/>
</dbReference>
<dbReference type="PANTHER" id="PTHR43344:SF2">
    <property type="entry name" value="PHOSPHOSERINE PHOSPHATASE"/>
    <property type="match status" value="1"/>
</dbReference>
<evidence type="ECO:0000256" key="11">
    <source>
        <dbReference type="PIRSR" id="PIRSR604469-1"/>
    </source>
</evidence>
<keyword evidence="9" id="KW-0718">Serine biosynthesis</keyword>
<comment type="similarity">
    <text evidence="3">Belongs to the HAD-like hydrolase superfamily. SerB family.</text>
</comment>
<accession>A0A1V9ZE00</accession>
<dbReference type="AlphaFoldDB" id="A0A1V9ZE00"/>
<dbReference type="Proteomes" id="UP000243579">
    <property type="component" value="Unassembled WGS sequence"/>
</dbReference>
<feature type="active site" description="Nucleophile" evidence="11">
    <location>
        <position position="37"/>
    </location>
</feature>
<dbReference type="NCBIfam" id="TIGR01488">
    <property type="entry name" value="HAD-SF-IB"/>
    <property type="match status" value="1"/>
</dbReference>
<dbReference type="InterPro" id="IPR023214">
    <property type="entry name" value="HAD_sf"/>
</dbReference>
<keyword evidence="8" id="KW-0460">Magnesium</keyword>
<dbReference type="InterPro" id="IPR004469">
    <property type="entry name" value="PSP"/>
</dbReference>
<evidence type="ECO:0000256" key="1">
    <source>
        <dbReference type="ARBA" id="ARBA00001946"/>
    </source>
</evidence>
<name>A0A1V9ZE00_ACHHY</name>
<feature type="active site" description="Proton donor" evidence="11">
    <location>
        <position position="39"/>
    </location>
</feature>
<evidence type="ECO:0000256" key="2">
    <source>
        <dbReference type="ARBA" id="ARBA00005135"/>
    </source>
</evidence>
<dbReference type="EMBL" id="JNBR01000151">
    <property type="protein sequence ID" value="OQR96233.1"/>
    <property type="molecule type" value="Genomic_DNA"/>
</dbReference>
<evidence type="ECO:0000256" key="4">
    <source>
        <dbReference type="ARBA" id="ARBA00012640"/>
    </source>
</evidence>
<protein>
    <recommendedName>
        <fullName evidence="4">phosphoserine phosphatase</fullName>
        <ecNumber evidence="4">3.1.3.3</ecNumber>
    </recommendedName>
    <alternativeName>
        <fullName evidence="10">O-phosphoserine phosphohydrolase</fullName>
    </alternativeName>
</protein>
<evidence type="ECO:0000256" key="9">
    <source>
        <dbReference type="ARBA" id="ARBA00023299"/>
    </source>
</evidence>
<evidence type="ECO:0000256" key="3">
    <source>
        <dbReference type="ARBA" id="ARBA00009184"/>
    </source>
</evidence>
<evidence type="ECO:0000256" key="5">
    <source>
        <dbReference type="ARBA" id="ARBA00022605"/>
    </source>
</evidence>
<evidence type="ECO:0000256" key="6">
    <source>
        <dbReference type="ARBA" id="ARBA00022723"/>
    </source>
</evidence>
<keyword evidence="7" id="KW-0378">Hydrolase</keyword>
<organism evidence="12 13">
    <name type="scientific">Achlya hypogyna</name>
    <name type="common">Oomycete</name>
    <name type="synonym">Protoachlya hypogyna</name>
    <dbReference type="NCBI Taxonomy" id="1202772"/>
    <lineage>
        <taxon>Eukaryota</taxon>
        <taxon>Sar</taxon>
        <taxon>Stramenopiles</taxon>
        <taxon>Oomycota</taxon>
        <taxon>Saprolegniomycetes</taxon>
        <taxon>Saprolegniales</taxon>
        <taxon>Achlyaceae</taxon>
        <taxon>Achlya</taxon>
    </lineage>
</organism>
<dbReference type="STRING" id="1202772.A0A1V9ZE00"/>
<dbReference type="GO" id="GO:0006564">
    <property type="term" value="P:L-serine biosynthetic process"/>
    <property type="evidence" value="ECO:0007669"/>
    <property type="project" value="UniProtKB-KW"/>
</dbReference>
<dbReference type="GO" id="GO:0000287">
    <property type="term" value="F:magnesium ion binding"/>
    <property type="evidence" value="ECO:0007669"/>
    <property type="project" value="TreeGrafter"/>
</dbReference>
<reference evidence="12 13" key="1">
    <citation type="journal article" date="2014" name="Genome Biol. Evol.">
        <title>The secreted proteins of Achlya hypogyna and Thraustotheca clavata identify the ancestral oomycete secretome and reveal gene acquisitions by horizontal gene transfer.</title>
        <authorList>
            <person name="Misner I."/>
            <person name="Blouin N."/>
            <person name="Leonard G."/>
            <person name="Richards T.A."/>
            <person name="Lane C.E."/>
        </authorList>
    </citation>
    <scope>NUCLEOTIDE SEQUENCE [LARGE SCALE GENOMIC DNA]</scope>
    <source>
        <strain evidence="12 13">ATCC 48635</strain>
    </source>
</reference>
<evidence type="ECO:0000256" key="10">
    <source>
        <dbReference type="ARBA" id="ARBA00031693"/>
    </source>
</evidence>
<dbReference type="FunFam" id="1.10.150.210:FF:000003">
    <property type="entry name" value="Phosphoserine phosphatase SerB"/>
    <property type="match status" value="1"/>
</dbReference>
<evidence type="ECO:0000313" key="12">
    <source>
        <dbReference type="EMBL" id="OQR96233.1"/>
    </source>
</evidence>
<gene>
    <name evidence="12" type="ORF">ACHHYP_16587</name>
</gene>
<dbReference type="EC" id="3.1.3.3" evidence="4"/>
<dbReference type="FunFam" id="3.40.50.1000:FF:000077">
    <property type="entry name" value="Phosphoserine phosphatase, chloroplastic"/>
    <property type="match status" value="1"/>
</dbReference>
<comment type="caution">
    <text evidence="12">The sequence shown here is derived from an EMBL/GenBank/DDBJ whole genome shotgun (WGS) entry which is preliminary data.</text>
</comment>
<dbReference type="Pfam" id="PF00702">
    <property type="entry name" value="Hydrolase"/>
    <property type="match status" value="1"/>
</dbReference>
<comment type="cofactor">
    <cofactor evidence="1">
        <name>Mg(2+)</name>
        <dbReference type="ChEBI" id="CHEBI:18420"/>
    </cofactor>
</comment>
<dbReference type="UniPathway" id="UPA00135">
    <property type="reaction ID" value="UER00198"/>
</dbReference>
<dbReference type="Gene3D" id="3.40.50.1000">
    <property type="entry name" value="HAD superfamily/HAD-like"/>
    <property type="match status" value="1"/>
</dbReference>
<keyword evidence="5" id="KW-0028">Amino-acid biosynthesis</keyword>
<dbReference type="CDD" id="cd04309">
    <property type="entry name" value="HAD_PSP_eu"/>
    <property type="match status" value="1"/>
</dbReference>
<dbReference type="Gene3D" id="1.10.150.210">
    <property type="entry name" value="Phosphoserine phosphatase, domain 2"/>
    <property type="match status" value="1"/>
</dbReference>
<dbReference type="GO" id="GO:0005737">
    <property type="term" value="C:cytoplasm"/>
    <property type="evidence" value="ECO:0007669"/>
    <property type="project" value="TreeGrafter"/>
</dbReference>
<evidence type="ECO:0000313" key="13">
    <source>
        <dbReference type="Proteomes" id="UP000243579"/>
    </source>
</evidence>
<dbReference type="OrthoDB" id="27226at2759"/>
<evidence type="ECO:0000256" key="7">
    <source>
        <dbReference type="ARBA" id="ARBA00022801"/>
    </source>
</evidence>
<keyword evidence="13" id="KW-1185">Reference proteome</keyword>
<comment type="pathway">
    <text evidence="2">Amino-acid biosynthesis; L-serine biosynthesis; L-serine from 3-phospho-D-glycerate: step 3/3.</text>
</comment>
<dbReference type="InterPro" id="IPR050582">
    <property type="entry name" value="HAD-like_SerB"/>
</dbReference>
<keyword evidence="6" id="KW-0479">Metal-binding</keyword>
<sequence>MASFVLRRSFRLIPRHRAFSTPSNLAVWRKAEAVCFDVDSTVIGEEGIDVLAAHCGQGEAVSAWTSKAMNGGVKFEDALAARLAIIKPSKAAINACLGAHPPTQHLTPGVATLIMALQRRNVDVYLVSGGFRLMIAPVAAHLGIPASNIFANTILFHDDGSYKGFDATELTSRDGGKPRVIELLKKERGYKTVVMVGDGATDMQAKPPADLFIGFGGVVARDVVEKHADWFVRDFNDLIEGLARP</sequence>
<dbReference type="GO" id="GO:0036424">
    <property type="term" value="F:L-phosphoserine phosphatase activity"/>
    <property type="evidence" value="ECO:0007669"/>
    <property type="project" value="InterPro"/>
</dbReference>
<dbReference type="SUPFAM" id="SSF56784">
    <property type="entry name" value="HAD-like"/>
    <property type="match status" value="1"/>
</dbReference>
<proteinExistence type="inferred from homology"/>